<sequence>MTTDPKTRRIRQLNDTFRKTFQGGKVYITKGIATLPKDLRPQMLMAVRTFTAFTEDNDPYGEHDFGAITLGGFKVFWKIDTYAPDMMHGSDDPADPAKTVRVLTIMLAEEY</sequence>
<dbReference type="RefSeq" id="WP_190294230.1">
    <property type="nucleotide sequence ID" value="NZ_JABFCZ010000042.1"/>
</dbReference>
<evidence type="ECO:0000313" key="1">
    <source>
        <dbReference type="EMBL" id="MBD1549540.1"/>
    </source>
</evidence>
<dbReference type="Proteomes" id="UP000598467">
    <property type="component" value="Unassembled WGS sequence"/>
</dbReference>
<protein>
    <submittedName>
        <fullName evidence="1">DUF3768 domain-containing protein</fullName>
    </submittedName>
</protein>
<dbReference type="Pfam" id="PF12599">
    <property type="entry name" value="DUF3768"/>
    <property type="match status" value="1"/>
</dbReference>
<organism evidence="1 2">
    <name type="scientific">Roseibium aggregatum</name>
    <dbReference type="NCBI Taxonomy" id="187304"/>
    <lineage>
        <taxon>Bacteria</taxon>
        <taxon>Pseudomonadati</taxon>
        <taxon>Pseudomonadota</taxon>
        <taxon>Alphaproteobacteria</taxon>
        <taxon>Hyphomicrobiales</taxon>
        <taxon>Stappiaceae</taxon>
        <taxon>Roseibium</taxon>
    </lineage>
</organism>
<evidence type="ECO:0000313" key="2">
    <source>
        <dbReference type="Proteomes" id="UP000598467"/>
    </source>
</evidence>
<dbReference type="AlphaFoldDB" id="A0A926P3L8"/>
<name>A0A926P3L8_9HYPH</name>
<reference evidence="1" key="1">
    <citation type="submission" date="2020-05" db="EMBL/GenBank/DDBJ databases">
        <title>Identification of trans-AT polyketide cluster in two marine bacteria, producers of a novel glutaramide-containing polyketide sesbanimide D and analogs.</title>
        <authorList>
            <person name="Kacar D."/>
            <person name="Rodriguez P."/>
            <person name="Canedo L."/>
            <person name="Gonzalez E."/>
            <person name="Galan B."/>
            <person name="De La Calle F."/>
            <person name="Garcia J.L."/>
        </authorList>
    </citation>
    <scope>NUCLEOTIDE SEQUENCE</scope>
    <source>
        <strain evidence="1">PHM038</strain>
    </source>
</reference>
<comment type="caution">
    <text evidence="1">The sequence shown here is derived from an EMBL/GenBank/DDBJ whole genome shotgun (WGS) entry which is preliminary data.</text>
</comment>
<accession>A0A926P3L8</accession>
<dbReference type="EMBL" id="JABFCZ010000042">
    <property type="protein sequence ID" value="MBD1549540.1"/>
    <property type="molecule type" value="Genomic_DNA"/>
</dbReference>
<proteinExistence type="predicted"/>
<dbReference type="InterPro" id="IPR022243">
    <property type="entry name" value="DUF3768"/>
</dbReference>
<gene>
    <name evidence="1" type="ORF">HK439_25065</name>
</gene>